<dbReference type="Gene3D" id="3.30.530.20">
    <property type="match status" value="1"/>
</dbReference>
<dbReference type="HOGENOM" id="CLU_1976809_0_0_11"/>
<proteinExistence type="predicted"/>
<dbReference type="KEGG" id="sesp:BN6_04140"/>
<dbReference type="Proteomes" id="UP000006281">
    <property type="component" value="Chromosome"/>
</dbReference>
<evidence type="ECO:0000313" key="2">
    <source>
        <dbReference type="Proteomes" id="UP000006281"/>
    </source>
</evidence>
<reference evidence="1 2" key="1">
    <citation type="journal article" date="2012" name="BMC Genomics">
        <title>Complete genome sequence of Saccharothrix espanaensis DSM 44229T and comparison to the other completely sequenced Pseudonocardiaceae.</title>
        <authorList>
            <person name="Strobel T."/>
            <person name="Al-Dilaimi A."/>
            <person name="Blom J."/>
            <person name="Gessner A."/>
            <person name="Kalinowski J."/>
            <person name="Luzhetska M."/>
            <person name="Puhler A."/>
            <person name="Szczepanowski R."/>
            <person name="Bechthold A."/>
            <person name="Ruckert C."/>
        </authorList>
    </citation>
    <scope>NUCLEOTIDE SEQUENCE [LARGE SCALE GENOMIC DNA]</scope>
    <source>
        <strain evidence="2">ATCC 51144 / DSM 44229 / JCM 9112 / NBRC 15066 / NRRL 15764</strain>
    </source>
</reference>
<dbReference type="SUPFAM" id="SSF55961">
    <property type="entry name" value="Bet v1-like"/>
    <property type="match status" value="1"/>
</dbReference>
<name>K0JNT5_SACES</name>
<evidence type="ECO:0000313" key="1">
    <source>
        <dbReference type="EMBL" id="CCH27745.1"/>
    </source>
</evidence>
<sequence length="119" mass="13075">MTIVRRDIPALPDLVFATAAEPVRLADWLPRPLELVGVNDDVLILRHGERLCQVRATVDLDLLRLSWTPLADDGCAGTLRVSPRGVGRSVVELDHEDEELAGRLLDALAEQVEATFIEG</sequence>
<dbReference type="PATRIC" id="fig|1179773.3.peg.420"/>
<accession>K0JNT5</accession>
<dbReference type="InterPro" id="IPR023393">
    <property type="entry name" value="START-like_dom_sf"/>
</dbReference>
<organism evidence="1 2">
    <name type="scientific">Saccharothrix espanaensis (strain ATCC 51144 / DSM 44229 / JCM 9112 / NBRC 15066 / NRRL 15764)</name>
    <dbReference type="NCBI Taxonomy" id="1179773"/>
    <lineage>
        <taxon>Bacteria</taxon>
        <taxon>Bacillati</taxon>
        <taxon>Actinomycetota</taxon>
        <taxon>Actinomycetes</taxon>
        <taxon>Pseudonocardiales</taxon>
        <taxon>Pseudonocardiaceae</taxon>
        <taxon>Saccharothrix</taxon>
    </lineage>
</organism>
<keyword evidence="2" id="KW-1185">Reference proteome</keyword>
<dbReference type="eggNOG" id="ENOG5030UYD">
    <property type="taxonomic scope" value="Bacteria"/>
</dbReference>
<protein>
    <submittedName>
        <fullName evidence="1">Uncharacterized protein</fullName>
    </submittedName>
</protein>
<dbReference type="EMBL" id="HE804045">
    <property type="protein sequence ID" value="CCH27745.1"/>
    <property type="molecule type" value="Genomic_DNA"/>
</dbReference>
<gene>
    <name evidence="1" type="ordered locus">BN6_04140</name>
</gene>
<dbReference type="AlphaFoldDB" id="K0JNT5"/>